<dbReference type="PROSITE" id="PS51195">
    <property type="entry name" value="Q_MOTIF"/>
    <property type="match status" value="1"/>
</dbReference>
<feature type="short sequence motif" description="Q motif" evidence="11">
    <location>
        <begin position="3"/>
        <end position="31"/>
    </location>
</feature>
<dbReference type="RefSeq" id="WP_154512331.1">
    <property type="nucleotide sequence ID" value="NZ_JAXELC010000043.1"/>
</dbReference>
<keyword evidence="5 12" id="KW-0347">Helicase</keyword>
<dbReference type="PROSITE" id="PS51192">
    <property type="entry name" value="HELICASE_ATP_BIND_1"/>
    <property type="match status" value="1"/>
</dbReference>
<evidence type="ECO:0000313" key="17">
    <source>
        <dbReference type="EMBL" id="MSS28690.1"/>
    </source>
</evidence>
<keyword evidence="18" id="KW-1185">Reference proteome</keyword>
<comment type="similarity">
    <text evidence="8 12">Belongs to the DEAD box helicase family.</text>
</comment>
<feature type="region of interest" description="Disordered" evidence="13">
    <location>
        <begin position="555"/>
        <end position="594"/>
    </location>
</feature>
<dbReference type="InterPro" id="IPR050547">
    <property type="entry name" value="DEAD_box_RNA_helicases"/>
</dbReference>
<evidence type="ECO:0000256" key="9">
    <source>
        <dbReference type="ARBA" id="ARBA00047984"/>
    </source>
</evidence>
<dbReference type="InterPro" id="IPR044742">
    <property type="entry name" value="DEAD/DEAH_RhlB"/>
</dbReference>
<dbReference type="PANTHER" id="PTHR47963">
    <property type="entry name" value="DEAD-BOX ATP-DEPENDENT RNA HELICASE 47, MITOCHONDRIAL"/>
    <property type="match status" value="1"/>
</dbReference>
<dbReference type="InterPro" id="IPR057325">
    <property type="entry name" value="DeaD_dimer"/>
</dbReference>
<dbReference type="GO" id="GO:0016787">
    <property type="term" value="F:hydrolase activity"/>
    <property type="evidence" value="ECO:0007669"/>
    <property type="project" value="UniProtKB-KW"/>
</dbReference>
<dbReference type="GO" id="GO:0009409">
    <property type="term" value="P:response to cold"/>
    <property type="evidence" value="ECO:0007669"/>
    <property type="project" value="TreeGrafter"/>
</dbReference>
<keyword evidence="6 12" id="KW-0067">ATP-binding</keyword>
<evidence type="ECO:0000313" key="18">
    <source>
        <dbReference type="Proteomes" id="UP000477488"/>
    </source>
</evidence>
<dbReference type="InterPro" id="IPR011545">
    <property type="entry name" value="DEAD/DEAH_box_helicase_dom"/>
</dbReference>
<dbReference type="PROSITE" id="PS51194">
    <property type="entry name" value="HELICASE_CTER"/>
    <property type="match status" value="1"/>
</dbReference>
<dbReference type="Proteomes" id="UP000477488">
    <property type="component" value="Unassembled WGS sequence"/>
</dbReference>
<keyword evidence="7" id="KW-0346">Stress response</keyword>
<keyword evidence="3 12" id="KW-0547">Nucleotide-binding</keyword>
<feature type="region of interest" description="Disordered" evidence="13">
    <location>
        <begin position="446"/>
        <end position="479"/>
    </location>
</feature>
<dbReference type="Pfam" id="PF00270">
    <property type="entry name" value="DEAD"/>
    <property type="match status" value="1"/>
</dbReference>
<evidence type="ECO:0000256" key="3">
    <source>
        <dbReference type="ARBA" id="ARBA00022741"/>
    </source>
</evidence>
<dbReference type="InterPro" id="IPR000629">
    <property type="entry name" value="RNA-helicase_DEAD-box_CS"/>
</dbReference>
<dbReference type="Pfam" id="PF00271">
    <property type="entry name" value="Helicase_C"/>
    <property type="match status" value="1"/>
</dbReference>
<feature type="domain" description="Helicase C-terminal" evidence="15">
    <location>
        <begin position="228"/>
        <end position="376"/>
    </location>
</feature>
<dbReference type="GO" id="GO:0005840">
    <property type="term" value="C:ribosome"/>
    <property type="evidence" value="ECO:0007669"/>
    <property type="project" value="TreeGrafter"/>
</dbReference>
<evidence type="ECO:0000256" key="12">
    <source>
        <dbReference type="RuleBase" id="RU000492"/>
    </source>
</evidence>
<comment type="catalytic activity">
    <reaction evidence="9">
        <text>ATP + H2O = ADP + phosphate + H(+)</text>
        <dbReference type="Rhea" id="RHEA:13065"/>
        <dbReference type="ChEBI" id="CHEBI:15377"/>
        <dbReference type="ChEBI" id="CHEBI:15378"/>
        <dbReference type="ChEBI" id="CHEBI:30616"/>
        <dbReference type="ChEBI" id="CHEBI:43474"/>
        <dbReference type="ChEBI" id="CHEBI:456216"/>
        <dbReference type="EC" id="3.6.4.13"/>
    </reaction>
</comment>
<sequence length="594" mass="65658">MSASFEDLALSRELLDAVKDLGFEEPSPIQILAIPSLLAGRDALGQAQTGTGKTAAFGLPILEKTSAGKGVQALVLCPTRELAIQVAEELNRLAARKRDIAILPIYGGQFIERQIRALGKGAQVVVGTPGRVIDHLQRGTLRLDGLACIVLDEADEMLDMGFREDIEAILEQTPAGCQRVLFSATMPTPILELSKRFLREPEMLTIAHKMLTIPAIEQTYYEVRPYQKMDALCRVLDSQGFRKALVFCSTKRSVDEVSTHLQQRGYQADGLHGDLAQPQRDRVMQRFRAEGIDILVATDVAARGIDVDDVDAVINYDMPHDVEKYVHRIGRTGRAGRVGSAFTFVTLREHYKLRDIIRCTKARITQGRLPTLRDVDNIRTSRLLEEVRQTVEAGTLDRWLLLVEEFLAEQFPEGEITGRDMSAALLKLLMQRDFGKQDSADAPDVFAEEARRPPRESARNHAAKGRPEPRAREQRNAAPMTKLRLSVGHANKVSPRELVGAITGECGISSRHIGAIGIRKQFSVVEVAEDLAEDVLAVFNRGVFICGMRVTAQVDDGGAESPYPRKARSFGARRPHSGAYAKKPRGSTTSRREG</sequence>
<feature type="domain" description="Helicase ATP-binding" evidence="14">
    <location>
        <begin position="34"/>
        <end position="204"/>
    </location>
</feature>
<dbReference type="AlphaFoldDB" id="A0A6L5XNC5"/>
<proteinExistence type="inferred from homology"/>
<reference evidence="17 18" key="1">
    <citation type="submission" date="2019-09" db="EMBL/GenBank/DDBJ databases">
        <title>In-depth cultivation of the pig gut microbiome towards novel bacterial diversity and tailored functional studies.</title>
        <authorList>
            <person name="Wylensek D."/>
            <person name="Hitch T.C.A."/>
            <person name="Clavel T."/>
        </authorList>
    </citation>
    <scope>NUCLEOTIDE SEQUENCE [LARGE SCALE GENOMIC DNA]</scope>
    <source>
        <strain evidence="17 18">PG-178-WT-4</strain>
    </source>
</reference>
<evidence type="ECO:0000256" key="8">
    <source>
        <dbReference type="ARBA" id="ARBA00038437"/>
    </source>
</evidence>
<dbReference type="SMART" id="SM00487">
    <property type="entry name" value="DEXDc"/>
    <property type="match status" value="1"/>
</dbReference>
<evidence type="ECO:0000259" key="14">
    <source>
        <dbReference type="PROSITE" id="PS51192"/>
    </source>
</evidence>
<keyword evidence="2" id="KW-0963">Cytoplasm</keyword>
<evidence type="ECO:0000259" key="15">
    <source>
        <dbReference type="PROSITE" id="PS51194"/>
    </source>
</evidence>
<dbReference type="Gene3D" id="3.40.50.300">
    <property type="entry name" value="P-loop containing nucleotide triphosphate hydrolases"/>
    <property type="match status" value="2"/>
</dbReference>
<dbReference type="FunFam" id="3.40.50.300:FF:000108">
    <property type="entry name" value="ATP-dependent RNA helicase RhlE"/>
    <property type="match status" value="1"/>
</dbReference>
<dbReference type="EMBL" id="VUMH01000013">
    <property type="protein sequence ID" value="MSS28690.1"/>
    <property type="molecule type" value="Genomic_DNA"/>
</dbReference>
<dbReference type="GO" id="GO:0005524">
    <property type="term" value="F:ATP binding"/>
    <property type="evidence" value="ECO:0007669"/>
    <property type="project" value="UniProtKB-KW"/>
</dbReference>
<evidence type="ECO:0000256" key="5">
    <source>
        <dbReference type="ARBA" id="ARBA00022806"/>
    </source>
</evidence>
<evidence type="ECO:0000256" key="11">
    <source>
        <dbReference type="PROSITE-ProRule" id="PRU00552"/>
    </source>
</evidence>
<dbReference type="PROSITE" id="PS00039">
    <property type="entry name" value="DEAD_ATP_HELICASE"/>
    <property type="match status" value="1"/>
</dbReference>
<dbReference type="Pfam" id="PF25399">
    <property type="entry name" value="DeaD_dimer"/>
    <property type="match status" value="1"/>
</dbReference>
<dbReference type="GO" id="GO:0042255">
    <property type="term" value="P:ribosome assembly"/>
    <property type="evidence" value="ECO:0007669"/>
    <property type="project" value="UniProtKB-ARBA"/>
</dbReference>
<dbReference type="SUPFAM" id="SSF52540">
    <property type="entry name" value="P-loop containing nucleoside triphosphate hydrolases"/>
    <property type="match status" value="1"/>
</dbReference>
<dbReference type="CDD" id="cd18787">
    <property type="entry name" value="SF2_C_DEAD"/>
    <property type="match status" value="1"/>
</dbReference>
<dbReference type="Gene3D" id="3.30.70.330">
    <property type="match status" value="1"/>
</dbReference>
<dbReference type="GO" id="GO:0005829">
    <property type="term" value="C:cytosol"/>
    <property type="evidence" value="ECO:0007669"/>
    <property type="project" value="TreeGrafter"/>
</dbReference>
<evidence type="ECO:0000256" key="4">
    <source>
        <dbReference type="ARBA" id="ARBA00022801"/>
    </source>
</evidence>
<evidence type="ECO:0000256" key="1">
    <source>
        <dbReference type="ARBA" id="ARBA00012552"/>
    </source>
</evidence>
<dbReference type="PANTHER" id="PTHR47963:SF8">
    <property type="entry name" value="ATP-DEPENDENT RNA HELICASE DEAD"/>
    <property type="match status" value="1"/>
</dbReference>
<evidence type="ECO:0000256" key="2">
    <source>
        <dbReference type="ARBA" id="ARBA00022490"/>
    </source>
</evidence>
<feature type="compositionally biased region" description="Basic residues" evidence="13">
    <location>
        <begin position="565"/>
        <end position="576"/>
    </location>
</feature>
<evidence type="ECO:0000259" key="16">
    <source>
        <dbReference type="PROSITE" id="PS51195"/>
    </source>
</evidence>
<keyword evidence="4 12" id="KW-0378">Hydrolase</keyword>
<dbReference type="EC" id="3.6.4.13" evidence="1"/>
<feature type="compositionally biased region" description="Basic and acidic residues" evidence="13">
    <location>
        <begin position="448"/>
        <end position="475"/>
    </location>
</feature>
<dbReference type="InterPro" id="IPR001650">
    <property type="entry name" value="Helicase_C-like"/>
</dbReference>
<accession>A0A6L5XNC5</accession>
<gene>
    <name evidence="17" type="ORF">FYJ44_11755</name>
</gene>
<dbReference type="InterPro" id="IPR014014">
    <property type="entry name" value="RNA_helicase_DEAD_Q_motif"/>
</dbReference>
<dbReference type="Pfam" id="PF03880">
    <property type="entry name" value="DbpA"/>
    <property type="match status" value="1"/>
</dbReference>
<evidence type="ECO:0000256" key="7">
    <source>
        <dbReference type="ARBA" id="ARBA00023016"/>
    </source>
</evidence>
<dbReference type="GO" id="GO:0033592">
    <property type="term" value="F:RNA strand annealing activity"/>
    <property type="evidence" value="ECO:0007669"/>
    <property type="project" value="TreeGrafter"/>
</dbReference>
<protein>
    <recommendedName>
        <fullName evidence="10">DEAD-box ATP-dependent RNA helicase RhpA</fullName>
        <ecNumber evidence="1">3.6.4.13</ecNumber>
    </recommendedName>
</protein>
<dbReference type="InterPro" id="IPR014001">
    <property type="entry name" value="Helicase_ATP-bd"/>
</dbReference>
<dbReference type="InterPro" id="IPR012677">
    <property type="entry name" value="Nucleotide-bd_a/b_plait_sf"/>
</dbReference>
<evidence type="ECO:0000256" key="6">
    <source>
        <dbReference type="ARBA" id="ARBA00022840"/>
    </source>
</evidence>
<organism evidence="17 18">
    <name type="scientific">Desulfovibrio porci</name>
    <dbReference type="NCBI Taxonomy" id="2605782"/>
    <lineage>
        <taxon>Bacteria</taxon>
        <taxon>Pseudomonadati</taxon>
        <taxon>Thermodesulfobacteriota</taxon>
        <taxon>Desulfovibrionia</taxon>
        <taxon>Desulfovibrionales</taxon>
        <taxon>Desulfovibrionaceae</taxon>
        <taxon>Desulfovibrio</taxon>
    </lineage>
</organism>
<name>A0A6L5XNC5_9BACT</name>
<evidence type="ECO:0000256" key="13">
    <source>
        <dbReference type="SAM" id="MobiDB-lite"/>
    </source>
</evidence>
<feature type="domain" description="DEAD-box RNA helicase Q" evidence="16">
    <location>
        <begin position="3"/>
        <end position="31"/>
    </location>
</feature>
<dbReference type="GO" id="GO:0003724">
    <property type="term" value="F:RNA helicase activity"/>
    <property type="evidence" value="ECO:0007669"/>
    <property type="project" value="UniProtKB-EC"/>
</dbReference>
<dbReference type="CDD" id="cd00268">
    <property type="entry name" value="DEADc"/>
    <property type="match status" value="1"/>
</dbReference>
<evidence type="ECO:0000256" key="10">
    <source>
        <dbReference type="ARBA" id="ARBA00074363"/>
    </source>
</evidence>
<comment type="caution">
    <text evidence="17">The sequence shown here is derived from an EMBL/GenBank/DDBJ whole genome shotgun (WGS) entry which is preliminary data.</text>
</comment>
<dbReference type="InterPro" id="IPR027417">
    <property type="entry name" value="P-loop_NTPase"/>
</dbReference>
<dbReference type="InterPro" id="IPR005580">
    <property type="entry name" value="DbpA/CsdA_RNA-bd_dom"/>
</dbReference>
<dbReference type="SMART" id="SM00490">
    <property type="entry name" value="HELICc"/>
    <property type="match status" value="1"/>
</dbReference>